<feature type="domain" description="DHFR" evidence="10">
    <location>
        <begin position="6"/>
        <end position="181"/>
    </location>
</feature>
<evidence type="ECO:0000313" key="12">
    <source>
        <dbReference type="Proteomes" id="UP000281094"/>
    </source>
</evidence>
<dbReference type="InterPro" id="IPR024072">
    <property type="entry name" value="DHFR-like_dom_sf"/>
</dbReference>
<evidence type="ECO:0000256" key="5">
    <source>
        <dbReference type="ARBA" id="ARBA00022857"/>
    </source>
</evidence>
<dbReference type="PANTHER" id="PTHR48069:SF3">
    <property type="entry name" value="DIHYDROFOLATE REDUCTASE"/>
    <property type="match status" value="1"/>
</dbReference>
<dbReference type="InterPro" id="IPR001796">
    <property type="entry name" value="DHFR_dom"/>
</dbReference>
<evidence type="ECO:0000256" key="6">
    <source>
        <dbReference type="ARBA" id="ARBA00023002"/>
    </source>
</evidence>
<gene>
    <name evidence="11" type="ORF">D8780_08000</name>
</gene>
<dbReference type="AlphaFoldDB" id="A0A3L7JCU2"/>
<dbReference type="Pfam" id="PF00186">
    <property type="entry name" value="DHFR_1"/>
    <property type="match status" value="1"/>
</dbReference>
<dbReference type="GO" id="GO:0046655">
    <property type="term" value="P:folic acid metabolic process"/>
    <property type="evidence" value="ECO:0007669"/>
    <property type="project" value="TreeGrafter"/>
</dbReference>
<comment type="similarity">
    <text evidence="2 8">Belongs to the dihydrofolate reductase family.</text>
</comment>
<dbReference type="InterPro" id="IPR012259">
    <property type="entry name" value="DHFR"/>
</dbReference>
<evidence type="ECO:0000256" key="7">
    <source>
        <dbReference type="ARBA" id="ARBA00025067"/>
    </source>
</evidence>
<dbReference type="EMBL" id="RCWN01000001">
    <property type="protein sequence ID" value="RLQ88149.1"/>
    <property type="molecule type" value="Genomic_DNA"/>
</dbReference>
<comment type="catalytic activity">
    <reaction evidence="8">
        <text>(6S)-5,6,7,8-tetrahydrofolate + NADP(+) = 7,8-dihydrofolate + NADPH + H(+)</text>
        <dbReference type="Rhea" id="RHEA:15009"/>
        <dbReference type="ChEBI" id="CHEBI:15378"/>
        <dbReference type="ChEBI" id="CHEBI:57451"/>
        <dbReference type="ChEBI" id="CHEBI:57453"/>
        <dbReference type="ChEBI" id="CHEBI:57783"/>
        <dbReference type="ChEBI" id="CHEBI:58349"/>
        <dbReference type="EC" id="1.5.1.3"/>
    </reaction>
</comment>
<evidence type="ECO:0000313" key="11">
    <source>
        <dbReference type="EMBL" id="RLQ88149.1"/>
    </source>
</evidence>
<dbReference type="Gene3D" id="3.40.430.10">
    <property type="entry name" value="Dihydrofolate Reductase, subunit A"/>
    <property type="match status" value="1"/>
</dbReference>
<evidence type="ECO:0000256" key="3">
    <source>
        <dbReference type="ARBA" id="ARBA00012856"/>
    </source>
</evidence>
<organism evidence="11 12">
    <name type="scientific">Notoacmeibacter ruber</name>
    <dbReference type="NCBI Taxonomy" id="2670375"/>
    <lineage>
        <taxon>Bacteria</taxon>
        <taxon>Pseudomonadati</taxon>
        <taxon>Pseudomonadota</taxon>
        <taxon>Alphaproteobacteria</taxon>
        <taxon>Hyphomicrobiales</taxon>
        <taxon>Notoacmeibacteraceae</taxon>
        <taxon>Notoacmeibacter</taxon>
    </lineage>
</organism>
<evidence type="ECO:0000256" key="4">
    <source>
        <dbReference type="ARBA" id="ARBA00022563"/>
    </source>
</evidence>
<dbReference type="EC" id="1.5.1.3" evidence="3 8"/>
<dbReference type="PANTHER" id="PTHR48069">
    <property type="entry name" value="DIHYDROFOLATE REDUCTASE"/>
    <property type="match status" value="1"/>
</dbReference>
<reference evidence="11 12" key="1">
    <citation type="submission" date="2018-10" db="EMBL/GenBank/DDBJ databases">
        <title>Notoacmeibacter sp. M2BS9Y-3-1, whole genome shotgun sequence.</title>
        <authorList>
            <person name="Tuo L."/>
        </authorList>
    </citation>
    <scope>NUCLEOTIDE SEQUENCE [LARGE SCALE GENOMIC DNA]</scope>
    <source>
        <strain evidence="11 12">M2BS9Y-3-1</strain>
    </source>
</reference>
<accession>A0A3L7JCU2</accession>
<dbReference type="GO" id="GO:0004146">
    <property type="term" value="F:dihydrofolate reductase activity"/>
    <property type="evidence" value="ECO:0007669"/>
    <property type="project" value="UniProtKB-EC"/>
</dbReference>
<dbReference type="PRINTS" id="PR00070">
    <property type="entry name" value="DHFR"/>
</dbReference>
<dbReference type="UniPathway" id="UPA00077">
    <property type="reaction ID" value="UER00158"/>
</dbReference>
<dbReference type="CDD" id="cd00209">
    <property type="entry name" value="DHFR"/>
    <property type="match status" value="1"/>
</dbReference>
<evidence type="ECO:0000259" key="10">
    <source>
        <dbReference type="PROSITE" id="PS51330"/>
    </source>
</evidence>
<evidence type="ECO:0000256" key="9">
    <source>
        <dbReference type="SAM" id="MobiDB-lite"/>
    </source>
</evidence>
<comment type="caution">
    <text evidence="11">The sequence shown here is derived from an EMBL/GenBank/DDBJ whole genome shotgun (WGS) entry which is preliminary data.</text>
</comment>
<keyword evidence="12" id="KW-1185">Reference proteome</keyword>
<keyword evidence="4 8" id="KW-0554">One-carbon metabolism</keyword>
<dbReference type="Proteomes" id="UP000281094">
    <property type="component" value="Unassembled WGS sequence"/>
</dbReference>
<dbReference type="GO" id="GO:0005829">
    <property type="term" value="C:cytosol"/>
    <property type="evidence" value="ECO:0007669"/>
    <property type="project" value="TreeGrafter"/>
</dbReference>
<protein>
    <recommendedName>
        <fullName evidence="3 8">Dihydrofolate reductase</fullName>
        <ecNumber evidence="3 8">1.5.1.3</ecNumber>
    </recommendedName>
</protein>
<dbReference type="GO" id="GO:0046452">
    <property type="term" value="P:dihydrofolate metabolic process"/>
    <property type="evidence" value="ECO:0007669"/>
    <property type="project" value="TreeGrafter"/>
</dbReference>
<dbReference type="PIRSF" id="PIRSF000194">
    <property type="entry name" value="DHFR"/>
    <property type="match status" value="1"/>
</dbReference>
<proteinExistence type="inferred from homology"/>
<sequence>MSDIAPIALVVAAAENGTIGRDGEMPWHLSTDLKRFKTITMGCPVIMGRKTFEAVGKPLPGRLNIVVTRDYDWEAEGVLRAGSLDAALDLANAHIESAERQAREDGEQDPELDICVIGGGQIYEQAMGLSDIIHITRVLAKIEGDTFFPDIAEEEFERVHAEDVPAGPKDTHPTRYEVWQRRDQKAYPA</sequence>
<dbReference type="SUPFAM" id="SSF53597">
    <property type="entry name" value="Dihydrofolate reductase-like"/>
    <property type="match status" value="1"/>
</dbReference>
<evidence type="ECO:0000256" key="2">
    <source>
        <dbReference type="ARBA" id="ARBA00009539"/>
    </source>
</evidence>
<name>A0A3L7JCU2_9HYPH</name>
<evidence type="ECO:0000256" key="1">
    <source>
        <dbReference type="ARBA" id="ARBA00004903"/>
    </source>
</evidence>
<dbReference type="GO" id="GO:0006730">
    <property type="term" value="P:one-carbon metabolic process"/>
    <property type="evidence" value="ECO:0007669"/>
    <property type="project" value="UniProtKB-KW"/>
</dbReference>
<dbReference type="GO" id="GO:0050661">
    <property type="term" value="F:NADP binding"/>
    <property type="evidence" value="ECO:0007669"/>
    <property type="project" value="InterPro"/>
</dbReference>
<dbReference type="PROSITE" id="PS51330">
    <property type="entry name" value="DHFR_2"/>
    <property type="match status" value="1"/>
</dbReference>
<dbReference type="GO" id="GO:0046654">
    <property type="term" value="P:tetrahydrofolate biosynthetic process"/>
    <property type="evidence" value="ECO:0007669"/>
    <property type="project" value="UniProtKB-UniPathway"/>
</dbReference>
<keyword evidence="6 8" id="KW-0560">Oxidoreductase</keyword>
<feature type="region of interest" description="Disordered" evidence="9">
    <location>
        <begin position="160"/>
        <end position="189"/>
    </location>
</feature>
<comment type="pathway">
    <text evidence="1 8">Cofactor biosynthesis; tetrahydrofolate biosynthesis; 5,6,7,8-tetrahydrofolate from 7,8-dihydrofolate: step 1/1.</text>
</comment>
<evidence type="ECO:0000256" key="8">
    <source>
        <dbReference type="PIRNR" id="PIRNR000194"/>
    </source>
</evidence>
<comment type="function">
    <text evidence="7 8">Key enzyme in folate metabolism. Catalyzes an essential reaction for de novo glycine and purine synthesis, and for DNA precursor synthesis.</text>
</comment>
<keyword evidence="5 8" id="KW-0521">NADP</keyword>